<evidence type="ECO:0000256" key="1">
    <source>
        <dbReference type="SAM" id="Coils"/>
    </source>
</evidence>
<dbReference type="Gene3D" id="3.30.450.40">
    <property type="match status" value="1"/>
</dbReference>
<gene>
    <name evidence="3" type="ORF">METZ01_LOCUS398072</name>
</gene>
<dbReference type="InterPro" id="IPR003018">
    <property type="entry name" value="GAF"/>
</dbReference>
<evidence type="ECO:0000313" key="3">
    <source>
        <dbReference type="EMBL" id="SVD45218.1"/>
    </source>
</evidence>
<accession>A0A382VH43</accession>
<sequence>MKREVSADDRSSDELATQVHQKLVEKLSAENKRLRDLESQLKKSADQLTKKYEFQRILTGISSELMQRSFDESISYLDTVLKQLIDFAQAERCLLMVFSVDGKTMENVYESVKDASVPEISAQFHGSTLDSHPVLETCLLGGEPLIIRDGSVLSAEDRAQELLDPAVRSSIHFPLRDQGGISGLITIDWLERALDWEDEAISLVPVAGEMLLRAISRAKLRQEKNDSEERFRLISEQSLVGIV</sequence>
<feature type="coiled-coil region" evidence="1">
    <location>
        <begin position="20"/>
        <end position="51"/>
    </location>
</feature>
<dbReference type="EMBL" id="UINC01151546">
    <property type="protein sequence ID" value="SVD45218.1"/>
    <property type="molecule type" value="Genomic_DNA"/>
</dbReference>
<feature type="non-terminal residue" evidence="3">
    <location>
        <position position="243"/>
    </location>
</feature>
<organism evidence="3">
    <name type="scientific">marine metagenome</name>
    <dbReference type="NCBI Taxonomy" id="408172"/>
    <lineage>
        <taxon>unclassified sequences</taxon>
        <taxon>metagenomes</taxon>
        <taxon>ecological metagenomes</taxon>
    </lineage>
</organism>
<dbReference type="SUPFAM" id="SSF55781">
    <property type="entry name" value="GAF domain-like"/>
    <property type="match status" value="1"/>
</dbReference>
<proteinExistence type="predicted"/>
<reference evidence="3" key="1">
    <citation type="submission" date="2018-05" db="EMBL/GenBank/DDBJ databases">
        <authorList>
            <person name="Lanie J.A."/>
            <person name="Ng W.-L."/>
            <person name="Kazmierczak K.M."/>
            <person name="Andrzejewski T.M."/>
            <person name="Davidsen T.M."/>
            <person name="Wayne K.J."/>
            <person name="Tettelin H."/>
            <person name="Glass J.I."/>
            <person name="Rusch D."/>
            <person name="Podicherti R."/>
            <person name="Tsui H.-C.T."/>
            <person name="Winkler M.E."/>
        </authorList>
    </citation>
    <scope>NUCLEOTIDE SEQUENCE</scope>
</reference>
<dbReference type="SMART" id="SM00065">
    <property type="entry name" value="GAF"/>
    <property type="match status" value="1"/>
</dbReference>
<evidence type="ECO:0000259" key="2">
    <source>
        <dbReference type="SMART" id="SM00065"/>
    </source>
</evidence>
<dbReference type="InterPro" id="IPR029016">
    <property type="entry name" value="GAF-like_dom_sf"/>
</dbReference>
<protein>
    <recommendedName>
        <fullName evidence="2">GAF domain-containing protein</fullName>
    </recommendedName>
</protein>
<dbReference type="AlphaFoldDB" id="A0A382VH43"/>
<name>A0A382VH43_9ZZZZ</name>
<dbReference type="Pfam" id="PF01590">
    <property type="entry name" value="GAF"/>
    <property type="match status" value="1"/>
</dbReference>
<feature type="domain" description="GAF" evidence="2">
    <location>
        <begin position="72"/>
        <end position="225"/>
    </location>
</feature>
<keyword evidence="1" id="KW-0175">Coiled coil</keyword>